<sequence>MEEPKSRKDKPLNKKTDFIKGQVQETKTEEFDSDQRDSGVGEVIDNIKGEMKCLVRVLKTEKLILNVIIGKQFFPRYYRLPSEPGNTTRKACPSAS</sequence>
<evidence type="ECO:0000313" key="3">
    <source>
        <dbReference type="Proteomes" id="UP001162164"/>
    </source>
</evidence>
<feature type="region of interest" description="Disordered" evidence="1">
    <location>
        <begin position="1"/>
        <end position="39"/>
    </location>
</feature>
<comment type="caution">
    <text evidence="2">The sequence shown here is derived from an EMBL/GenBank/DDBJ whole genome shotgun (WGS) entry which is preliminary data.</text>
</comment>
<feature type="compositionally biased region" description="Basic and acidic residues" evidence="1">
    <location>
        <begin position="1"/>
        <end position="18"/>
    </location>
</feature>
<evidence type="ECO:0000313" key="2">
    <source>
        <dbReference type="EMBL" id="KAJ8964095.1"/>
    </source>
</evidence>
<organism evidence="2 3">
    <name type="scientific">Molorchus minor</name>
    <dbReference type="NCBI Taxonomy" id="1323400"/>
    <lineage>
        <taxon>Eukaryota</taxon>
        <taxon>Metazoa</taxon>
        <taxon>Ecdysozoa</taxon>
        <taxon>Arthropoda</taxon>
        <taxon>Hexapoda</taxon>
        <taxon>Insecta</taxon>
        <taxon>Pterygota</taxon>
        <taxon>Neoptera</taxon>
        <taxon>Endopterygota</taxon>
        <taxon>Coleoptera</taxon>
        <taxon>Polyphaga</taxon>
        <taxon>Cucujiformia</taxon>
        <taxon>Chrysomeloidea</taxon>
        <taxon>Cerambycidae</taxon>
        <taxon>Lamiinae</taxon>
        <taxon>Monochamini</taxon>
        <taxon>Molorchus</taxon>
    </lineage>
</organism>
<dbReference type="EMBL" id="JAPWTJ010002900">
    <property type="protein sequence ID" value="KAJ8964095.1"/>
    <property type="molecule type" value="Genomic_DNA"/>
</dbReference>
<proteinExistence type="predicted"/>
<name>A0ABQ9ITQ1_9CUCU</name>
<keyword evidence="3" id="KW-1185">Reference proteome</keyword>
<feature type="compositionally biased region" description="Basic and acidic residues" evidence="1">
    <location>
        <begin position="26"/>
        <end position="39"/>
    </location>
</feature>
<protein>
    <submittedName>
        <fullName evidence="2">Uncharacterized protein</fullName>
    </submittedName>
</protein>
<dbReference type="Proteomes" id="UP001162164">
    <property type="component" value="Unassembled WGS sequence"/>
</dbReference>
<accession>A0ABQ9ITQ1</accession>
<evidence type="ECO:0000256" key="1">
    <source>
        <dbReference type="SAM" id="MobiDB-lite"/>
    </source>
</evidence>
<gene>
    <name evidence="2" type="ORF">NQ317_000565</name>
</gene>
<reference evidence="2" key="1">
    <citation type="journal article" date="2023" name="Insect Mol. Biol.">
        <title>Genome sequencing provides insights into the evolution of gene families encoding plant cell wall-degrading enzymes in longhorned beetles.</title>
        <authorList>
            <person name="Shin N.R."/>
            <person name="Okamura Y."/>
            <person name="Kirsch R."/>
            <person name="Pauchet Y."/>
        </authorList>
    </citation>
    <scope>NUCLEOTIDE SEQUENCE</scope>
    <source>
        <strain evidence="2">MMC_N1</strain>
    </source>
</reference>